<dbReference type="InterPro" id="IPR015421">
    <property type="entry name" value="PyrdxlP-dep_Trfase_major"/>
</dbReference>
<protein>
    <submittedName>
        <fullName evidence="2">Aminotransferase class V-fold PLP-dependent enzyme</fullName>
    </submittedName>
</protein>
<dbReference type="InterPro" id="IPR000192">
    <property type="entry name" value="Aminotrans_V_dom"/>
</dbReference>
<dbReference type="OrthoDB" id="4743071at2"/>
<keyword evidence="2" id="KW-0032">Aminotransferase</keyword>
<evidence type="ECO:0000259" key="1">
    <source>
        <dbReference type="Pfam" id="PF00266"/>
    </source>
</evidence>
<feature type="domain" description="Aminotransferase class V" evidence="1">
    <location>
        <begin position="50"/>
        <end position="238"/>
    </location>
</feature>
<dbReference type="InterPro" id="IPR015422">
    <property type="entry name" value="PyrdxlP-dep_Trfase_small"/>
</dbReference>
<dbReference type="AlphaFoldDB" id="A0A4S4FH90"/>
<proteinExistence type="predicted"/>
<organism evidence="2 3">
    <name type="scientific">Naasia lichenicola</name>
    <dbReference type="NCBI Taxonomy" id="2565933"/>
    <lineage>
        <taxon>Bacteria</taxon>
        <taxon>Bacillati</taxon>
        <taxon>Actinomycetota</taxon>
        <taxon>Actinomycetes</taxon>
        <taxon>Micrococcales</taxon>
        <taxon>Microbacteriaceae</taxon>
        <taxon>Naasia</taxon>
    </lineage>
</organism>
<reference evidence="2 3" key="1">
    <citation type="submission" date="2019-04" db="EMBL/GenBank/DDBJ databases">
        <authorList>
            <person name="Jiang L."/>
        </authorList>
    </citation>
    <scope>NUCLEOTIDE SEQUENCE [LARGE SCALE GENOMIC DNA]</scope>
    <source>
        <strain evidence="2 3">YIM 131853</strain>
    </source>
</reference>
<dbReference type="Pfam" id="PF00266">
    <property type="entry name" value="Aminotran_5"/>
    <property type="match status" value="1"/>
</dbReference>
<name>A0A4S4FH90_9MICO</name>
<sequence>MTTTIDDFAAGFREEPGFLDYASFGPLSAAVAAEADALNELVGRARFGAVDQLADEDERARAALAGLTGFRADQVVLQPDTSTGLMHAMFGLTGGVLLSPADYPALTFAAVRAEQTLGVVAPVWLDTDHGRVTPGRIREQLTSTTVAVAVSLVDPRTGYLADIDGIRQVIGDRLLIVDVIQGFGVVDAPWGVADIIVGGGHKWLRAGWSTGYLAMSDRAVDQLTPVFSGYRGTSRTDLTPWDEVLDPVQGAAAYRVTSSDPLAAGRLATALEEVASVGIPAINEAVSDRVSRVIDLADEFAIPIVSSRAPNERAGIVIVEPPAEHLTVMTASLFNHGVAATVRQGRVRLAPHAATGQETLDMLRAAFTSYGSAIRMR</sequence>
<dbReference type="SUPFAM" id="SSF53383">
    <property type="entry name" value="PLP-dependent transferases"/>
    <property type="match status" value="1"/>
</dbReference>
<gene>
    <name evidence="2" type="ORF">E6C64_16465</name>
</gene>
<dbReference type="Gene3D" id="3.40.640.10">
    <property type="entry name" value="Type I PLP-dependent aspartate aminotransferase-like (Major domain)"/>
    <property type="match status" value="1"/>
</dbReference>
<dbReference type="Gene3D" id="3.90.1150.10">
    <property type="entry name" value="Aspartate Aminotransferase, domain 1"/>
    <property type="match status" value="1"/>
</dbReference>
<dbReference type="PANTHER" id="PTHR43586">
    <property type="entry name" value="CYSTEINE DESULFURASE"/>
    <property type="match status" value="1"/>
</dbReference>
<keyword evidence="3" id="KW-1185">Reference proteome</keyword>
<keyword evidence="2" id="KW-0808">Transferase</keyword>
<dbReference type="Proteomes" id="UP000309133">
    <property type="component" value="Unassembled WGS sequence"/>
</dbReference>
<dbReference type="EMBL" id="SSSM01000006">
    <property type="protein sequence ID" value="THG28426.1"/>
    <property type="molecule type" value="Genomic_DNA"/>
</dbReference>
<evidence type="ECO:0000313" key="3">
    <source>
        <dbReference type="Proteomes" id="UP000309133"/>
    </source>
</evidence>
<dbReference type="InterPro" id="IPR015424">
    <property type="entry name" value="PyrdxlP-dep_Trfase"/>
</dbReference>
<dbReference type="PANTHER" id="PTHR43586:SF15">
    <property type="entry name" value="BLR3095 PROTEIN"/>
    <property type="match status" value="1"/>
</dbReference>
<dbReference type="GO" id="GO:0008483">
    <property type="term" value="F:transaminase activity"/>
    <property type="evidence" value="ECO:0007669"/>
    <property type="project" value="UniProtKB-KW"/>
</dbReference>
<dbReference type="RefSeq" id="WP_136428786.1">
    <property type="nucleotide sequence ID" value="NZ_SSSM01000006.1"/>
</dbReference>
<comment type="caution">
    <text evidence="2">The sequence shown here is derived from an EMBL/GenBank/DDBJ whole genome shotgun (WGS) entry which is preliminary data.</text>
</comment>
<evidence type="ECO:0000313" key="2">
    <source>
        <dbReference type="EMBL" id="THG28426.1"/>
    </source>
</evidence>
<accession>A0A4S4FH90</accession>